<dbReference type="OrthoDB" id="175994at2157"/>
<evidence type="ECO:0000313" key="2">
    <source>
        <dbReference type="Proteomes" id="UP000182829"/>
    </source>
</evidence>
<dbReference type="EMBL" id="FORO01000002">
    <property type="protein sequence ID" value="SFI62013.1"/>
    <property type="molecule type" value="Genomic_DNA"/>
</dbReference>
<dbReference type="Proteomes" id="UP000182829">
    <property type="component" value="Unassembled WGS sequence"/>
</dbReference>
<dbReference type="AlphaFoldDB" id="A0A1I3JP34"/>
<name>A0A1I3JP34_9EURY</name>
<reference evidence="1 2" key="1">
    <citation type="submission" date="2016-10" db="EMBL/GenBank/DDBJ databases">
        <authorList>
            <person name="de Groot N.N."/>
        </authorList>
    </citation>
    <scope>NUCLEOTIDE SEQUENCE [LARGE SCALE GENOMIC DNA]</scope>
    <source>
        <strain evidence="1 2">SP2</strain>
    </source>
</reference>
<accession>A0A1I3JP34</accession>
<sequence>MVAVSITTSRLAEAATAVRRHPTVQSVRVTEDRNGTRTLEAVLVAGMDRVPPGVLSRLGEYDCGIASVQPQGSQLVVELA</sequence>
<protein>
    <submittedName>
        <fullName evidence="1">Uncharacterized protein</fullName>
    </submittedName>
</protein>
<evidence type="ECO:0000313" key="1">
    <source>
        <dbReference type="EMBL" id="SFI62013.1"/>
    </source>
</evidence>
<dbReference type="OMA" id="ARIVVEW"/>
<organism evidence="1 2">
    <name type="scientific">Natronobacterium gregoryi</name>
    <dbReference type="NCBI Taxonomy" id="44930"/>
    <lineage>
        <taxon>Archaea</taxon>
        <taxon>Methanobacteriati</taxon>
        <taxon>Methanobacteriota</taxon>
        <taxon>Stenosarchaea group</taxon>
        <taxon>Halobacteria</taxon>
        <taxon>Halobacteriales</taxon>
        <taxon>Natrialbaceae</taxon>
        <taxon>Natronobacterium</taxon>
    </lineage>
</organism>
<proteinExistence type="predicted"/>
<gene>
    <name evidence="1" type="ORF">SAMN05443661_102198</name>
</gene>